<dbReference type="RefSeq" id="WP_055113774.1">
    <property type="nucleotide sequence ID" value="NZ_CXWA01000001.1"/>
</dbReference>
<dbReference type="SMART" id="SM00850">
    <property type="entry name" value="LytTR"/>
    <property type="match status" value="1"/>
</dbReference>
<evidence type="ECO:0000259" key="2">
    <source>
        <dbReference type="PROSITE" id="PS50930"/>
    </source>
</evidence>
<evidence type="ECO:0000256" key="1">
    <source>
        <dbReference type="SAM" id="Phobius"/>
    </source>
</evidence>
<evidence type="ECO:0000313" key="4">
    <source>
        <dbReference type="Proteomes" id="UP000049983"/>
    </source>
</evidence>
<gene>
    <name evidence="3" type="ORF">LA5096_02898</name>
</gene>
<keyword evidence="1" id="KW-0472">Membrane</keyword>
<name>A0A0M7ACC5_9HYPH</name>
<dbReference type="Gene3D" id="2.40.50.1020">
    <property type="entry name" value="LytTr DNA-binding domain"/>
    <property type="match status" value="1"/>
</dbReference>
<dbReference type="Proteomes" id="UP000049983">
    <property type="component" value="Unassembled WGS sequence"/>
</dbReference>
<accession>A0A0M7ACC5</accession>
<dbReference type="EMBL" id="CXWC01000010">
    <property type="protein sequence ID" value="CTQ71393.1"/>
    <property type="molecule type" value="Genomic_DNA"/>
</dbReference>
<organism evidence="3 4">
    <name type="scientific">Roseibium album</name>
    <dbReference type="NCBI Taxonomy" id="311410"/>
    <lineage>
        <taxon>Bacteria</taxon>
        <taxon>Pseudomonadati</taxon>
        <taxon>Pseudomonadota</taxon>
        <taxon>Alphaproteobacteria</taxon>
        <taxon>Hyphomicrobiales</taxon>
        <taxon>Stappiaceae</taxon>
        <taxon>Roseibium</taxon>
    </lineage>
</organism>
<sequence>MIRDKNIQIFLLALAAAWLLASTQIQRPENWSLAGLYLYWSVRILLEAGLFVAFLELFARLPGLRDRFRLNAVVAALVSLVPFALAVTALDLILGLPELGELVGSGASVEAGNSVTGRTHIGSFLLELVYLSDNHLVLCFLLSIPFLQLSGSTPAASTEEAASNQALPFEMKNRDLRIATSPADDNRIHSVRPGEMGFQRHLDTPLDAPVLRVEAQEHYVRLVTVSETRMVLYRFNDIVSELPGEDGMQVHRSHWVTFQAMARVVREDGRTWLELTEGTKVPVSRKYAEKVRKKISQLSPDTKKAVN</sequence>
<dbReference type="AlphaFoldDB" id="A0A0M7ACC5"/>
<feature type="transmembrane region" description="Helical" evidence="1">
    <location>
        <begin position="37"/>
        <end position="58"/>
    </location>
</feature>
<keyword evidence="1" id="KW-0812">Transmembrane</keyword>
<dbReference type="OrthoDB" id="7028951at2"/>
<dbReference type="GO" id="GO:0003677">
    <property type="term" value="F:DNA binding"/>
    <property type="evidence" value="ECO:0007669"/>
    <property type="project" value="InterPro"/>
</dbReference>
<reference evidence="4" key="1">
    <citation type="submission" date="2015-07" db="EMBL/GenBank/DDBJ databases">
        <authorList>
            <person name="Rodrigo-Torres Lidia"/>
            <person name="Arahal R.David."/>
        </authorList>
    </citation>
    <scope>NUCLEOTIDE SEQUENCE [LARGE SCALE GENOMIC DNA]</scope>
    <source>
        <strain evidence="4">CECT 5096</strain>
    </source>
</reference>
<dbReference type="Pfam" id="PF04397">
    <property type="entry name" value="LytTR"/>
    <property type="match status" value="1"/>
</dbReference>
<keyword evidence="1" id="KW-1133">Transmembrane helix</keyword>
<feature type="domain" description="HTH LytTR-type" evidence="2">
    <location>
        <begin position="210"/>
        <end position="297"/>
    </location>
</feature>
<dbReference type="STRING" id="311410.LA5095_01644"/>
<proteinExistence type="predicted"/>
<feature type="transmembrane region" description="Helical" evidence="1">
    <location>
        <begin position="70"/>
        <end position="94"/>
    </location>
</feature>
<protein>
    <submittedName>
        <fullName evidence="3">Response regulator of the LytR/AlgR family protein</fullName>
    </submittedName>
</protein>
<dbReference type="GeneID" id="97670265"/>
<dbReference type="InterPro" id="IPR007492">
    <property type="entry name" value="LytTR_DNA-bd_dom"/>
</dbReference>
<dbReference type="PROSITE" id="PS50930">
    <property type="entry name" value="HTH_LYTTR"/>
    <property type="match status" value="1"/>
</dbReference>
<evidence type="ECO:0000313" key="3">
    <source>
        <dbReference type="EMBL" id="CTQ71393.1"/>
    </source>
</evidence>
<keyword evidence="4" id="KW-1185">Reference proteome</keyword>